<dbReference type="Pfam" id="PF06347">
    <property type="entry name" value="SH3_4"/>
    <property type="match status" value="2"/>
</dbReference>
<organism evidence="2">
    <name type="scientific">mine drainage metagenome</name>
    <dbReference type="NCBI Taxonomy" id="410659"/>
    <lineage>
        <taxon>unclassified sequences</taxon>
        <taxon>metagenomes</taxon>
        <taxon>ecological metagenomes</taxon>
    </lineage>
</organism>
<evidence type="ECO:0000313" key="2">
    <source>
        <dbReference type="EMBL" id="OIQ99333.1"/>
    </source>
</evidence>
<reference evidence="2" key="1">
    <citation type="submission" date="2016-10" db="EMBL/GenBank/DDBJ databases">
        <title>Sequence of Gallionella enrichment culture.</title>
        <authorList>
            <person name="Poehlein A."/>
            <person name="Muehling M."/>
            <person name="Daniel R."/>
        </authorList>
    </citation>
    <scope>NUCLEOTIDE SEQUENCE</scope>
</reference>
<dbReference type="SMART" id="SM00287">
    <property type="entry name" value="SH3b"/>
    <property type="match status" value="1"/>
</dbReference>
<name>A0A1J5SGN9_9ZZZZ</name>
<comment type="caution">
    <text evidence="2">The sequence shown here is derived from an EMBL/GenBank/DDBJ whole genome shotgun (WGS) entry which is preliminary data.</text>
</comment>
<dbReference type="Gene3D" id="2.30.30.40">
    <property type="entry name" value="SH3 Domains"/>
    <property type="match status" value="2"/>
</dbReference>
<feature type="domain" description="SH3b" evidence="1">
    <location>
        <begin position="87"/>
        <end position="152"/>
    </location>
</feature>
<dbReference type="PROSITE" id="PS51781">
    <property type="entry name" value="SH3B"/>
    <property type="match status" value="1"/>
</dbReference>
<dbReference type="InterPro" id="IPR003646">
    <property type="entry name" value="SH3-like_bac-type"/>
</dbReference>
<dbReference type="AlphaFoldDB" id="A0A1J5SGN9"/>
<proteinExistence type="predicted"/>
<evidence type="ECO:0000259" key="1">
    <source>
        <dbReference type="PROSITE" id="PS51781"/>
    </source>
</evidence>
<accession>A0A1J5SGN9</accession>
<protein>
    <submittedName>
        <fullName evidence="2">Bacterial SH3 domain protein</fullName>
    </submittedName>
</protein>
<dbReference type="InterPro" id="IPR010466">
    <property type="entry name" value="DUF1058"/>
</dbReference>
<sequence length="152" mass="16730">MIQNCMKFLIAIFALVLMPLNASALEFRSVAVQKAVLYDAPSSSAKKVLLLSQYYPVEVIVNLGEWLKVRDAQGSINWIEAKQLSAKHTVLVSAKNAEIRQAADAASSLVATLEKDVALEVLDEKLNNGWLKVKHRDGVTGYILISSVWGFN</sequence>
<gene>
    <name evidence="2" type="ORF">GALL_185700</name>
</gene>
<dbReference type="EMBL" id="MLJW01000107">
    <property type="protein sequence ID" value="OIQ99333.1"/>
    <property type="molecule type" value="Genomic_DNA"/>
</dbReference>